<proteinExistence type="predicted"/>
<dbReference type="EMBL" id="SGPK01000425">
    <property type="protein sequence ID" value="THH03698.1"/>
    <property type="molecule type" value="Genomic_DNA"/>
</dbReference>
<feature type="region of interest" description="Disordered" evidence="1">
    <location>
        <begin position="390"/>
        <end position="415"/>
    </location>
</feature>
<organism evidence="3 4">
    <name type="scientific">Phellinidium pouzarii</name>
    <dbReference type="NCBI Taxonomy" id="167371"/>
    <lineage>
        <taxon>Eukaryota</taxon>
        <taxon>Fungi</taxon>
        <taxon>Dikarya</taxon>
        <taxon>Basidiomycota</taxon>
        <taxon>Agaricomycotina</taxon>
        <taxon>Agaricomycetes</taxon>
        <taxon>Hymenochaetales</taxon>
        <taxon>Hymenochaetaceae</taxon>
        <taxon>Phellinidium</taxon>
    </lineage>
</organism>
<evidence type="ECO:0000256" key="2">
    <source>
        <dbReference type="SAM" id="Phobius"/>
    </source>
</evidence>
<keyword evidence="2" id="KW-0812">Transmembrane</keyword>
<protein>
    <submittedName>
        <fullName evidence="3">Uncharacterized protein</fullName>
    </submittedName>
</protein>
<comment type="caution">
    <text evidence="3">The sequence shown here is derived from an EMBL/GenBank/DDBJ whole genome shotgun (WGS) entry which is preliminary data.</text>
</comment>
<keyword evidence="2" id="KW-1133">Transmembrane helix</keyword>
<name>A0A4S4KZM3_9AGAM</name>
<keyword evidence="2" id="KW-0472">Membrane</keyword>
<evidence type="ECO:0000256" key="1">
    <source>
        <dbReference type="SAM" id="MobiDB-lite"/>
    </source>
</evidence>
<evidence type="ECO:0000313" key="4">
    <source>
        <dbReference type="Proteomes" id="UP000308199"/>
    </source>
</evidence>
<feature type="transmembrane region" description="Helical" evidence="2">
    <location>
        <begin position="186"/>
        <end position="210"/>
    </location>
</feature>
<dbReference type="Proteomes" id="UP000308199">
    <property type="component" value="Unassembled WGS sequence"/>
</dbReference>
<gene>
    <name evidence="3" type="ORF">EW145_g6076</name>
</gene>
<feature type="compositionally biased region" description="Polar residues" evidence="1">
    <location>
        <begin position="480"/>
        <end position="495"/>
    </location>
</feature>
<feature type="region of interest" description="Disordered" evidence="1">
    <location>
        <begin position="470"/>
        <end position="516"/>
    </location>
</feature>
<evidence type="ECO:0000313" key="3">
    <source>
        <dbReference type="EMBL" id="THH03698.1"/>
    </source>
</evidence>
<dbReference type="AlphaFoldDB" id="A0A4S4KZM3"/>
<feature type="region of interest" description="Disordered" evidence="1">
    <location>
        <begin position="542"/>
        <end position="573"/>
    </location>
</feature>
<reference evidence="3 4" key="1">
    <citation type="submission" date="2019-02" db="EMBL/GenBank/DDBJ databases">
        <title>Genome sequencing of the rare red list fungi Phellinidium pouzarii.</title>
        <authorList>
            <person name="Buettner E."/>
            <person name="Kellner H."/>
        </authorList>
    </citation>
    <scope>NUCLEOTIDE SEQUENCE [LARGE SCALE GENOMIC DNA]</scope>
    <source>
        <strain evidence="3 4">DSM 108285</strain>
    </source>
</reference>
<feature type="compositionally biased region" description="Basic residues" evidence="1">
    <location>
        <begin position="645"/>
        <end position="655"/>
    </location>
</feature>
<accession>A0A4S4KZM3</accession>
<feature type="region of interest" description="Disordered" evidence="1">
    <location>
        <begin position="645"/>
        <end position="680"/>
    </location>
</feature>
<sequence>MRSRRRRAHLRRQDDIVYQPGAGLLLNNVGQNESQNQDDTSLTAGNQQPGGSTVTQSISVTSGTQAIAGHSQTQIQSLDSSSSQAVSSDTSAVDPISTIFFAPSSLSSVVSASTSLPSSLSSSSSDSSSGQAITSSITLSATSNIVSNSPSSVTTSGASVASLNASQSSSPVLPITNVNAAGHTTVFYGGIVFISIVVFACILSFAAWMLRSQRNRPAWCGGGREDDDVENQDLGFGLGIYLEKPMNGTDPPKASSTSLSDAAHTVPHINPFVLPPVFGFNTSSPGRYPTTMARPPTAHHDTADTAESPRQLLGSLQVNNYMPGDFSSSCDEAAPRETAPRFKDPLTMGLGTPREALPGVTPRFLALGGQGLSMPWAPLNVKPSRAFSKADIAQSSSRKSDIMHTTGEGEVPPLPMPPFSDTLSLAGEGGGGADGWGAALRSSIFNALSGLTNGSARPVEDKFTAIPASSSRSNRWRGALSSSKDSGTGMAPSSSRSDRMGDAWTSPRARDNDLPFSQSRVATVSLDAGALSFNEFSTQGDCSRIAPTEPTTPLRLQKKGTTQRRGDFFRTPIAGGGHSLEVLKMNSKGRSALSHTSLGRPAFLRNATGGSLTSFSSEESETSRDLTHDELLAKRMLMLRARRKRGMGAGAKRRLTTSIMLRRPSSATSSRRNSKHIAER</sequence>
<dbReference type="OrthoDB" id="3061923at2759"/>
<keyword evidence="4" id="KW-1185">Reference proteome</keyword>
<feature type="region of interest" description="Disordered" evidence="1">
    <location>
        <begin position="28"/>
        <end position="56"/>
    </location>
</feature>